<keyword evidence="2" id="KW-1185">Reference proteome</keyword>
<organism evidence="1 2">
    <name type="scientific">Dendrobium nobile</name>
    <name type="common">Orchid</name>
    <dbReference type="NCBI Taxonomy" id="94219"/>
    <lineage>
        <taxon>Eukaryota</taxon>
        <taxon>Viridiplantae</taxon>
        <taxon>Streptophyta</taxon>
        <taxon>Embryophyta</taxon>
        <taxon>Tracheophyta</taxon>
        <taxon>Spermatophyta</taxon>
        <taxon>Magnoliopsida</taxon>
        <taxon>Liliopsida</taxon>
        <taxon>Asparagales</taxon>
        <taxon>Orchidaceae</taxon>
        <taxon>Epidendroideae</taxon>
        <taxon>Malaxideae</taxon>
        <taxon>Dendrobiinae</taxon>
        <taxon>Dendrobium</taxon>
    </lineage>
</organism>
<dbReference type="Proteomes" id="UP000829196">
    <property type="component" value="Unassembled WGS sequence"/>
</dbReference>
<comment type="caution">
    <text evidence="1">The sequence shown here is derived from an EMBL/GenBank/DDBJ whole genome shotgun (WGS) entry which is preliminary data.</text>
</comment>
<sequence>MFRSIYSSHVLDLCITDNNNSFELFFHDIRAVSSVLSSSLILDFFASSLLPAMANFPASQIMDHQDIDFDDQYNIPTALKFVISNIKIIVHAQLSPDNYKQTKILIQNMKLVVPLLAWKQRTINIKIIIKKR</sequence>
<name>A0A8T3C3A7_DENNO</name>
<protein>
    <submittedName>
        <fullName evidence="1">Uncharacterized protein</fullName>
    </submittedName>
</protein>
<reference evidence="1" key="1">
    <citation type="journal article" date="2022" name="Front. Genet.">
        <title>Chromosome-Scale Assembly of the Dendrobium nobile Genome Provides Insights Into the Molecular Mechanism of the Biosynthesis of the Medicinal Active Ingredient of Dendrobium.</title>
        <authorList>
            <person name="Xu Q."/>
            <person name="Niu S.-C."/>
            <person name="Li K.-L."/>
            <person name="Zheng P.-J."/>
            <person name="Zhang X.-J."/>
            <person name="Jia Y."/>
            <person name="Liu Y."/>
            <person name="Niu Y.-X."/>
            <person name="Yu L.-H."/>
            <person name="Chen D.-F."/>
            <person name="Zhang G.-Q."/>
        </authorList>
    </citation>
    <scope>NUCLEOTIDE SEQUENCE</scope>
    <source>
        <tissue evidence="1">Leaf</tissue>
    </source>
</reference>
<dbReference type="EMBL" id="JAGYWB010000004">
    <property type="protein sequence ID" value="KAI0525204.1"/>
    <property type="molecule type" value="Genomic_DNA"/>
</dbReference>
<evidence type="ECO:0000313" key="1">
    <source>
        <dbReference type="EMBL" id="KAI0525204.1"/>
    </source>
</evidence>
<proteinExistence type="predicted"/>
<gene>
    <name evidence="1" type="ORF">KFK09_004596</name>
</gene>
<evidence type="ECO:0000313" key="2">
    <source>
        <dbReference type="Proteomes" id="UP000829196"/>
    </source>
</evidence>
<dbReference type="AlphaFoldDB" id="A0A8T3C3A7"/>
<accession>A0A8T3C3A7</accession>